<sequence>MDSYDVMLKAFRIPRIFTRILINLNDIDIINLNKSSKGINKAIKRLEHYEKVESQEVTIYIEHASEKGYTCKIIPDYINVSNVTKINFNFLGHGSEIEYGNIVEEYKSILGKMLGDVNLLLSKCDNDLQIKIQAFYPFVIKFLVPFFGSLTYYGKVKIELFLKPYCNDMQPINPRFDCPDYSMLQGFKNIELIVIRSNFDKESEFLKYFIACLPDSESLRVNFDFVGYLTKEQWKNFGGVMDFTRLNKFKMGLCCWGEDGAFWRYIPHAFTTEYLKRIHRFEVHGDSFDILRKFHSFLSSLENLRSLICNFHLYEHVTSQRDVFLTFNVDRMSVCHGLKKLTNLTSVACNFNYLCDSRKENVKNLMVIDRAFNNLLDSLPPSVSRLSINGLRALDLNMAKKIHTLLPNLIYLNISKINNLDEDILNEMANVRFIVLHACQLIKIPKKILVCAIVCCPERVYSESTSFFKTYWRYCNCMENHSAWAKVNGKLKKYRKVLERTTDYYINVFYNGITDGWNVLKVFSDEYVDNIYRDSYFRRRECIM</sequence>
<dbReference type="Proteomes" id="UP000035680">
    <property type="component" value="Unassembled WGS sequence"/>
</dbReference>
<reference evidence="2" key="2">
    <citation type="submission" date="2015-08" db="UniProtKB">
        <authorList>
            <consortium name="WormBaseParasite"/>
        </authorList>
    </citation>
    <scope>IDENTIFICATION</scope>
</reference>
<dbReference type="WBParaSite" id="SVE_1581800.1">
    <property type="protein sequence ID" value="SVE_1581800.1"/>
    <property type="gene ID" value="SVE_1581800"/>
</dbReference>
<dbReference type="AlphaFoldDB" id="A0A0K0FU06"/>
<dbReference type="SUPFAM" id="SSF52058">
    <property type="entry name" value="L domain-like"/>
    <property type="match status" value="1"/>
</dbReference>
<name>A0A0K0FU06_STRVS</name>
<accession>A0A0K0FU06</accession>
<dbReference type="InterPro" id="IPR032675">
    <property type="entry name" value="LRR_dom_sf"/>
</dbReference>
<dbReference type="Gene3D" id="3.80.10.10">
    <property type="entry name" value="Ribonuclease Inhibitor"/>
    <property type="match status" value="1"/>
</dbReference>
<protein>
    <submittedName>
        <fullName evidence="2">F-box domain-containing protein</fullName>
    </submittedName>
</protein>
<evidence type="ECO:0000313" key="1">
    <source>
        <dbReference type="Proteomes" id="UP000035680"/>
    </source>
</evidence>
<organism evidence="1 2">
    <name type="scientific">Strongyloides venezuelensis</name>
    <name type="common">Threadworm</name>
    <dbReference type="NCBI Taxonomy" id="75913"/>
    <lineage>
        <taxon>Eukaryota</taxon>
        <taxon>Metazoa</taxon>
        <taxon>Ecdysozoa</taxon>
        <taxon>Nematoda</taxon>
        <taxon>Chromadorea</taxon>
        <taxon>Rhabditida</taxon>
        <taxon>Tylenchina</taxon>
        <taxon>Panagrolaimomorpha</taxon>
        <taxon>Strongyloidoidea</taxon>
        <taxon>Strongyloididae</taxon>
        <taxon>Strongyloides</taxon>
    </lineage>
</organism>
<proteinExistence type="predicted"/>
<reference evidence="1" key="1">
    <citation type="submission" date="2014-07" db="EMBL/GenBank/DDBJ databases">
        <authorList>
            <person name="Martin A.A"/>
            <person name="De Silva N."/>
        </authorList>
    </citation>
    <scope>NUCLEOTIDE SEQUENCE</scope>
</reference>
<keyword evidence="1" id="KW-1185">Reference proteome</keyword>
<evidence type="ECO:0000313" key="2">
    <source>
        <dbReference type="WBParaSite" id="SVE_1581800.1"/>
    </source>
</evidence>